<reference evidence="1" key="1">
    <citation type="submission" date="2019-08" db="EMBL/GenBank/DDBJ databases">
        <authorList>
            <person name="Kucharzyk K."/>
            <person name="Murdoch R.W."/>
            <person name="Higgins S."/>
            <person name="Loffler F."/>
        </authorList>
    </citation>
    <scope>NUCLEOTIDE SEQUENCE</scope>
</reference>
<protein>
    <recommendedName>
        <fullName evidence="2">Sporulation initiation factor Spo0A C-terminal domain-containing protein</fullName>
    </recommendedName>
</protein>
<dbReference type="EMBL" id="VSSQ01040849">
    <property type="protein sequence ID" value="MPM94168.1"/>
    <property type="molecule type" value="Genomic_DNA"/>
</dbReference>
<accession>A0A645DYG1</accession>
<organism evidence="1">
    <name type="scientific">bioreactor metagenome</name>
    <dbReference type="NCBI Taxonomy" id="1076179"/>
    <lineage>
        <taxon>unclassified sequences</taxon>
        <taxon>metagenomes</taxon>
        <taxon>ecological metagenomes</taxon>
    </lineage>
</organism>
<evidence type="ECO:0000313" key="1">
    <source>
        <dbReference type="EMBL" id="MPM94168.1"/>
    </source>
</evidence>
<gene>
    <name evidence="1" type="ORF">SDC9_141313</name>
</gene>
<comment type="caution">
    <text evidence="1">The sequence shown here is derived from an EMBL/GenBank/DDBJ whole genome shotgun (WGS) entry which is preliminary data.</text>
</comment>
<sequence>MAENAIRRIAEREGVTTEYVRKQIQIAMLNGLCSTNPEVKGFWDNIPRDKEIPIPEELIIYVAEIIKQKRPIK</sequence>
<evidence type="ECO:0008006" key="2">
    <source>
        <dbReference type="Google" id="ProtNLM"/>
    </source>
</evidence>
<proteinExistence type="predicted"/>
<name>A0A645DYG1_9ZZZZ</name>
<dbReference type="AlphaFoldDB" id="A0A645DYG1"/>